<name>A0A1I7ZV71_9BILA</name>
<evidence type="ECO:0000313" key="7">
    <source>
        <dbReference type="WBParaSite" id="L893_g29944.t2"/>
    </source>
</evidence>
<dbReference type="PANTHER" id="PTHR44307">
    <property type="entry name" value="PHOSPHOETHANOLAMINE METHYLTRANSFERASE"/>
    <property type="match status" value="1"/>
</dbReference>
<dbReference type="GO" id="GO:0000234">
    <property type="term" value="F:phosphoethanolamine N-methyltransferase activity"/>
    <property type="evidence" value="ECO:0007669"/>
    <property type="project" value="UniProtKB-EC"/>
</dbReference>
<dbReference type="AlphaFoldDB" id="A0A1I7ZV71"/>
<evidence type="ECO:0000256" key="3">
    <source>
        <dbReference type="ARBA" id="ARBA00022679"/>
    </source>
</evidence>
<comment type="pathway">
    <text evidence="1">Phospholipid metabolism; phosphatidylcholine biosynthesis.</text>
</comment>
<evidence type="ECO:0000256" key="4">
    <source>
        <dbReference type="ARBA" id="ARBA00035674"/>
    </source>
</evidence>
<keyword evidence="6" id="KW-1185">Reference proteome</keyword>
<dbReference type="PANTHER" id="PTHR44307:SF18">
    <property type="entry name" value="PHOSPHOETHANOLAMINE N-METHYLTRANSFERASE 1"/>
    <property type="match status" value="1"/>
</dbReference>
<dbReference type="EC" id="2.1.1.103" evidence="4"/>
<dbReference type="WBParaSite" id="L893_g29944.t2">
    <property type="protein sequence ID" value="L893_g29944.t2"/>
    <property type="gene ID" value="L893_g29944"/>
</dbReference>
<dbReference type="InterPro" id="IPR029063">
    <property type="entry name" value="SAM-dependent_MTases_sf"/>
</dbReference>
<dbReference type="CDD" id="cd02440">
    <property type="entry name" value="AdoMet_MTases"/>
    <property type="match status" value="1"/>
</dbReference>
<dbReference type="Gene3D" id="3.40.50.150">
    <property type="entry name" value="Vaccinia Virus protein VP39"/>
    <property type="match status" value="1"/>
</dbReference>
<feature type="domain" description="Methyltransferase type 11" evidence="5">
    <location>
        <begin position="92"/>
        <end position="187"/>
    </location>
</feature>
<reference evidence="7" key="1">
    <citation type="submission" date="2016-11" db="UniProtKB">
        <authorList>
            <consortium name="WormBaseParasite"/>
        </authorList>
    </citation>
    <scope>IDENTIFICATION</scope>
</reference>
<dbReference type="InterPro" id="IPR013216">
    <property type="entry name" value="Methyltransf_11"/>
</dbReference>
<keyword evidence="3" id="KW-0808">Transferase</keyword>
<evidence type="ECO:0000256" key="2">
    <source>
        <dbReference type="ARBA" id="ARBA00005189"/>
    </source>
</evidence>
<evidence type="ECO:0000256" key="1">
    <source>
        <dbReference type="ARBA" id="ARBA00004969"/>
    </source>
</evidence>
<organism evidence="6 7">
    <name type="scientific">Steinernema glaseri</name>
    <dbReference type="NCBI Taxonomy" id="37863"/>
    <lineage>
        <taxon>Eukaryota</taxon>
        <taxon>Metazoa</taxon>
        <taxon>Ecdysozoa</taxon>
        <taxon>Nematoda</taxon>
        <taxon>Chromadorea</taxon>
        <taxon>Rhabditida</taxon>
        <taxon>Tylenchina</taxon>
        <taxon>Panagrolaimomorpha</taxon>
        <taxon>Strongyloidoidea</taxon>
        <taxon>Steinernematidae</taxon>
        <taxon>Steinernema</taxon>
    </lineage>
</organism>
<comment type="pathway">
    <text evidence="2">Lipid metabolism.</text>
</comment>
<dbReference type="Proteomes" id="UP000095287">
    <property type="component" value="Unplaced"/>
</dbReference>
<evidence type="ECO:0000259" key="5">
    <source>
        <dbReference type="Pfam" id="PF08241"/>
    </source>
</evidence>
<proteinExistence type="predicted"/>
<dbReference type="SUPFAM" id="SSF53335">
    <property type="entry name" value="S-adenosyl-L-methionine-dependent methyltransferases"/>
    <property type="match status" value="1"/>
</dbReference>
<accession>A0A1I7ZV71</accession>
<protein>
    <recommendedName>
        <fullName evidence="4">phosphoethanolamine N-methyltransferase</fullName>
        <ecNumber evidence="4">2.1.1.103</ecNumber>
    </recommendedName>
</protein>
<dbReference type="Pfam" id="PF08241">
    <property type="entry name" value="Methyltransf_11"/>
    <property type="match status" value="1"/>
</dbReference>
<sequence>MHSATKFSSATHTPSIPLLCTVLHCARLEWKMAAADMKTTVRRDVFKSFWNKYSDSPDNNAMMLNHNAEELESSDRNDILSSLPDLSNKDVVDIGAGIGRFTTMLARTAKSVLSTDFIDTFILKNRERNMHLENVSYQVGDAVNLVLDSNSVDLVFTNWLMMYLNDGEVMQFLNNAIRWLRPEGYLHLRESCSEPSTARSKSTMHSNTDSNPTSYRFSSLYIKLLRTIRYRCPEGKLWRFEVLWSASVPTYVQSQSNWRQVHWLVRKVLAEDDDWEPTTTELLQLFSFEWNRIQKHWDSLLDNEQYCWTDRIFGAVMSSEFVPKNSTVFSYNPRRSAFHVHINAHLLSEKFTCNVWNVESNEYYYRTSLTKANDVKDQRVRFGWNQSLQSAIDYWTEREGTFSAFVATELLATVDDETLAHLPAILKPEAQIVTLEPVEDEISVEELKMRLSRIGWRSVNMTVVTEPAKELQKEYFKTHSLQNETVVAGNWVLIVATL</sequence>
<dbReference type="Gene3D" id="3.40.50.12180">
    <property type="match status" value="1"/>
</dbReference>
<evidence type="ECO:0000313" key="6">
    <source>
        <dbReference type="Proteomes" id="UP000095287"/>
    </source>
</evidence>